<gene>
    <name evidence="3" type="primary">LOC107012492</name>
</gene>
<organism evidence="2 3">
    <name type="scientific">Solanum pennellii</name>
    <name type="common">Tomato</name>
    <name type="synonym">Lycopersicon pennellii</name>
    <dbReference type="NCBI Taxonomy" id="28526"/>
    <lineage>
        <taxon>Eukaryota</taxon>
        <taxon>Viridiplantae</taxon>
        <taxon>Streptophyta</taxon>
        <taxon>Embryophyta</taxon>
        <taxon>Tracheophyta</taxon>
        <taxon>Spermatophyta</taxon>
        <taxon>Magnoliopsida</taxon>
        <taxon>eudicotyledons</taxon>
        <taxon>Gunneridae</taxon>
        <taxon>Pentapetalae</taxon>
        <taxon>asterids</taxon>
        <taxon>lamiids</taxon>
        <taxon>Solanales</taxon>
        <taxon>Solanaceae</taxon>
        <taxon>Solanoideae</taxon>
        <taxon>Solaneae</taxon>
        <taxon>Solanum</taxon>
        <taxon>Solanum subgen. Lycopersicon</taxon>
    </lineage>
</organism>
<name>A0ABM1G9H8_SOLPN</name>
<reference evidence="3" key="2">
    <citation type="submission" date="2025-08" db="UniProtKB">
        <authorList>
            <consortium name="RefSeq"/>
        </authorList>
    </citation>
    <scope>IDENTIFICATION</scope>
</reference>
<feature type="region of interest" description="Disordered" evidence="1">
    <location>
        <begin position="1"/>
        <end position="38"/>
    </location>
</feature>
<feature type="compositionally biased region" description="Low complexity" evidence="1">
    <location>
        <begin position="467"/>
        <end position="479"/>
    </location>
</feature>
<feature type="region of interest" description="Disordered" evidence="1">
    <location>
        <begin position="454"/>
        <end position="523"/>
    </location>
</feature>
<feature type="compositionally biased region" description="Polar residues" evidence="1">
    <location>
        <begin position="1"/>
        <end position="12"/>
    </location>
</feature>
<dbReference type="Proteomes" id="UP000694930">
    <property type="component" value="Chromosome 3"/>
</dbReference>
<keyword evidence="2" id="KW-1185">Reference proteome</keyword>
<feature type="region of interest" description="Disordered" evidence="1">
    <location>
        <begin position="202"/>
        <end position="228"/>
    </location>
</feature>
<proteinExistence type="predicted"/>
<accession>A0ABM1G9H8</accession>
<protein>
    <submittedName>
        <fullName evidence="3">Uncharacterized protein LOC107012492 isoform X1</fullName>
    </submittedName>
</protein>
<dbReference type="GeneID" id="107012492"/>
<feature type="compositionally biased region" description="Polar residues" evidence="1">
    <location>
        <begin position="99"/>
        <end position="115"/>
    </location>
</feature>
<evidence type="ECO:0000313" key="3">
    <source>
        <dbReference type="RefSeq" id="XP_015067843.1"/>
    </source>
</evidence>
<reference evidence="2" key="1">
    <citation type="journal article" date="2014" name="Nat. Genet.">
        <title>The genome of the stress-tolerant wild tomato species Solanum pennellii.</title>
        <authorList>
            <person name="Bolger A."/>
            <person name="Scossa F."/>
            <person name="Bolger M.E."/>
            <person name="Lanz C."/>
            <person name="Maumus F."/>
            <person name="Tohge T."/>
            <person name="Quesneville H."/>
            <person name="Alseekh S."/>
            <person name="Sorensen I."/>
            <person name="Lichtenstein G."/>
            <person name="Fich E.A."/>
            <person name="Conte M."/>
            <person name="Keller H."/>
            <person name="Schneeberger K."/>
            <person name="Schwacke R."/>
            <person name="Ofner I."/>
            <person name="Vrebalov J."/>
            <person name="Xu Y."/>
            <person name="Osorio S."/>
            <person name="Aflitos S.A."/>
            <person name="Schijlen E."/>
            <person name="Jimenez-Gomez J.M."/>
            <person name="Ryngajllo M."/>
            <person name="Kimura S."/>
            <person name="Kumar R."/>
            <person name="Koenig D."/>
            <person name="Headland L.R."/>
            <person name="Maloof J.N."/>
            <person name="Sinha N."/>
            <person name="van Ham R.C."/>
            <person name="Lankhorst R.K."/>
            <person name="Mao L."/>
            <person name="Vogel A."/>
            <person name="Arsova B."/>
            <person name="Panstruga R."/>
            <person name="Fei Z."/>
            <person name="Rose J.K."/>
            <person name="Zamir D."/>
            <person name="Carrari F."/>
            <person name="Giovannoni J.J."/>
            <person name="Weigel D."/>
            <person name="Usadel B."/>
            <person name="Fernie A.R."/>
        </authorList>
    </citation>
    <scope>NUCLEOTIDE SEQUENCE [LARGE SCALE GENOMIC DNA]</scope>
    <source>
        <strain evidence="2">cv. LA0716</strain>
    </source>
</reference>
<feature type="compositionally biased region" description="Basic residues" evidence="1">
    <location>
        <begin position="211"/>
        <end position="227"/>
    </location>
</feature>
<sequence>MAPTYHHTTQTSLERKPKSSVKIAATGKTNTVPSTSERKDFNFRSNFRHSNIVQMENNLSARTMKASNSSMDVAVDVTGFARSSDIRLATKADPDETEYSSSFVDTSSENDNGSSDAEVESRFYDDSGLSSSFDGFSSLFPIRKKKLTSHWRDFIRPIMWRCKWAELKMKELQLQETKYNREISAHDRKRHREFDQASLDESGSKSLPFIHPRHRKKAMKRRKRKRVEHGTDIATHMSTHNLFSYFENKRLDLDVIPPGDDISNAALAEQKTNGQDEFKIDDDLSILGSSNGYLEQILRKIELVHSRVHKLKDQLDTVMTKNAIKFSSSENLMSFDGQASSIPSPTFSACNGDTTSAGGLYGTSQHVVDYDLGDFIMPDSAISSYGEAMPIPDIIESTVGLLSSVDVTQQQAQVGDSSERIVDNILIHNEVSEVGHILAINHDISFDKNQDVGNNVEEESFNPAPPASEANAAGKASTAQEQSTLKSRLASEIHFPKNKRKRGERKAGSGGWNRRMPGEPDSQ</sequence>
<dbReference type="RefSeq" id="XP_015067843.1">
    <property type="nucleotide sequence ID" value="XM_015212357.2"/>
</dbReference>
<dbReference type="PANTHER" id="PTHR34057">
    <property type="entry name" value="ELONGATION FACTOR"/>
    <property type="match status" value="1"/>
</dbReference>
<evidence type="ECO:0000313" key="2">
    <source>
        <dbReference type="Proteomes" id="UP000694930"/>
    </source>
</evidence>
<feature type="region of interest" description="Disordered" evidence="1">
    <location>
        <begin position="91"/>
        <end position="120"/>
    </location>
</feature>
<dbReference type="CDD" id="cd11650">
    <property type="entry name" value="AT4G37440_like"/>
    <property type="match status" value="1"/>
</dbReference>
<dbReference type="PANTHER" id="PTHR34057:SF1">
    <property type="entry name" value="ELONGATION FACTOR"/>
    <property type="match status" value="1"/>
</dbReference>
<dbReference type="InterPro" id="IPR038745">
    <property type="entry name" value="AT4G37440-like"/>
</dbReference>
<evidence type="ECO:0000256" key="1">
    <source>
        <dbReference type="SAM" id="MobiDB-lite"/>
    </source>
</evidence>